<comment type="caution">
    <text evidence="1">The sequence shown here is derived from an EMBL/GenBank/DDBJ whole genome shotgun (WGS) entry which is preliminary data.</text>
</comment>
<dbReference type="AlphaFoldDB" id="A0A392S3N7"/>
<keyword evidence="1" id="KW-0121">Carboxypeptidase</keyword>
<sequence length="54" mass="6071">MFGRAWHLRAPVRDGNVPTWPQITNSNNVPCTDDTVANAWLNNDAVRKAIHTVE</sequence>
<accession>A0A392S3N7</accession>
<dbReference type="Proteomes" id="UP000265520">
    <property type="component" value="Unassembled WGS sequence"/>
</dbReference>
<evidence type="ECO:0000313" key="1">
    <source>
        <dbReference type="EMBL" id="MCI42814.1"/>
    </source>
</evidence>
<dbReference type="GO" id="GO:0004180">
    <property type="term" value="F:carboxypeptidase activity"/>
    <property type="evidence" value="ECO:0007669"/>
    <property type="project" value="UniProtKB-KW"/>
</dbReference>
<reference evidence="1 2" key="1">
    <citation type="journal article" date="2018" name="Front. Plant Sci.">
        <title>Red Clover (Trifolium pratense) and Zigzag Clover (T. medium) - A Picture of Genomic Similarities and Differences.</title>
        <authorList>
            <person name="Dluhosova J."/>
            <person name="Istvanek J."/>
            <person name="Nedelnik J."/>
            <person name="Repkova J."/>
        </authorList>
    </citation>
    <scope>NUCLEOTIDE SEQUENCE [LARGE SCALE GENOMIC DNA]</scope>
    <source>
        <strain evidence="2">cv. 10/8</strain>
        <tissue evidence="1">Leaf</tissue>
    </source>
</reference>
<evidence type="ECO:0000313" key="2">
    <source>
        <dbReference type="Proteomes" id="UP000265520"/>
    </source>
</evidence>
<dbReference type="EMBL" id="LXQA010309384">
    <property type="protein sequence ID" value="MCI42814.1"/>
    <property type="molecule type" value="Genomic_DNA"/>
</dbReference>
<keyword evidence="2" id="KW-1185">Reference proteome</keyword>
<protein>
    <submittedName>
        <fullName evidence="1">Serine carboxypeptidase-like 20-like</fullName>
    </submittedName>
</protein>
<keyword evidence="1" id="KW-0378">Hydrolase</keyword>
<proteinExistence type="predicted"/>
<keyword evidence="1" id="KW-0645">Protease</keyword>
<name>A0A392S3N7_9FABA</name>
<organism evidence="1 2">
    <name type="scientific">Trifolium medium</name>
    <dbReference type="NCBI Taxonomy" id="97028"/>
    <lineage>
        <taxon>Eukaryota</taxon>
        <taxon>Viridiplantae</taxon>
        <taxon>Streptophyta</taxon>
        <taxon>Embryophyta</taxon>
        <taxon>Tracheophyta</taxon>
        <taxon>Spermatophyta</taxon>
        <taxon>Magnoliopsida</taxon>
        <taxon>eudicotyledons</taxon>
        <taxon>Gunneridae</taxon>
        <taxon>Pentapetalae</taxon>
        <taxon>rosids</taxon>
        <taxon>fabids</taxon>
        <taxon>Fabales</taxon>
        <taxon>Fabaceae</taxon>
        <taxon>Papilionoideae</taxon>
        <taxon>50 kb inversion clade</taxon>
        <taxon>NPAAA clade</taxon>
        <taxon>Hologalegina</taxon>
        <taxon>IRL clade</taxon>
        <taxon>Trifolieae</taxon>
        <taxon>Trifolium</taxon>
    </lineage>
</organism>
<feature type="non-terminal residue" evidence="1">
    <location>
        <position position="54"/>
    </location>
</feature>